<protein>
    <recommendedName>
        <fullName evidence="3">Exocyst complex component Sec6</fullName>
    </recommendedName>
</protein>
<evidence type="ECO:0008006" key="3">
    <source>
        <dbReference type="Google" id="ProtNLM"/>
    </source>
</evidence>
<dbReference type="InterPro" id="IPR007528">
    <property type="entry name" value="RINT1_Tip20"/>
</dbReference>
<dbReference type="EMBL" id="JH604634">
    <property type="protein sequence ID" value="EHY66062.1"/>
    <property type="molecule type" value="Genomic_DNA"/>
</dbReference>
<evidence type="ECO:0000313" key="2">
    <source>
        <dbReference type="EMBL" id="EHY66062.1"/>
    </source>
</evidence>
<dbReference type="AlphaFoldDB" id="H8ZB09"/>
<dbReference type="Pfam" id="PF04437">
    <property type="entry name" value="RINT1_TIP1"/>
    <property type="match status" value="1"/>
</dbReference>
<reference evidence="2" key="1">
    <citation type="submission" date="2011-03" db="EMBL/GenBank/DDBJ databases">
        <title>The Genome Sequence of Nematocida sp1 strain ERTm2.</title>
        <authorList>
            <consortium name="The Broad Institute Genome Sequencing Platform"/>
            <consortium name="The Broad Institute Genome Sequencing Center for Infectious Disease"/>
            <person name="Cuomo C."/>
            <person name="Troemel E."/>
            <person name="Young S.K."/>
            <person name="Zeng Q."/>
            <person name="Gargeya S."/>
            <person name="Fitzgerald M."/>
            <person name="Haas B."/>
            <person name="Abouelleil A."/>
            <person name="Alvarado L."/>
            <person name="Arachchi H.M."/>
            <person name="Berlin A."/>
            <person name="Brown A."/>
            <person name="Chapman S.B."/>
            <person name="Chen Z."/>
            <person name="Dunbar C."/>
            <person name="Freedman E."/>
            <person name="Gearin G."/>
            <person name="Gellesch M."/>
            <person name="Goldberg J."/>
            <person name="Griggs A."/>
            <person name="Gujja S."/>
            <person name="Heilman E.R."/>
            <person name="Heiman D."/>
            <person name="Howarth C."/>
            <person name="Larson L."/>
            <person name="Lui A."/>
            <person name="MacDonald P.J.P."/>
            <person name="Mehta T."/>
            <person name="Montmayeur A."/>
            <person name="Murphy C."/>
            <person name="Neiman D."/>
            <person name="Pearson M."/>
            <person name="Priest M."/>
            <person name="Roberts A."/>
            <person name="Saif S."/>
            <person name="Shea T."/>
            <person name="Shenoy N."/>
            <person name="Sisk P."/>
            <person name="Stolte C."/>
            <person name="Sykes S."/>
            <person name="White J."/>
            <person name="Yandava C."/>
            <person name="Wortman J."/>
            <person name="Nusbaum C."/>
            <person name="Birren B."/>
        </authorList>
    </citation>
    <scope>NUCLEOTIDE SEQUENCE</scope>
    <source>
        <strain evidence="2">ERTm2</strain>
    </source>
</reference>
<dbReference type="GO" id="GO:0070939">
    <property type="term" value="C:Dsl1/NZR complex"/>
    <property type="evidence" value="ECO:0007669"/>
    <property type="project" value="InterPro"/>
</dbReference>
<dbReference type="GO" id="GO:0006888">
    <property type="term" value="P:endoplasmic reticulum to Golgi vesicle-mediated transport"/>
    <property type="evidence" value="ECO:0007669"/>
    <property type="project" value="InterPro"/>
</dbReference>
<dbReference type="HOGENOM" id="CLU_035820_0_0_1"/>
<name>H8ZB09_NEMA1</name>
<gene>
    <name evidence="2" type="ORF">NERG_00758</name>
</gene>
<dbReference type="Proteomes" id="UP000005622">
    <property type="component" value="Unassembled WGS sequence"/>
</dbReference>
<accession>H8ZB09</accession>
<proteinExistence type="predicted"/>
<organism evidence="2">
    <name type="scientific">Nematocida ausubeli (strain ATCC PRA-371 / ERTm2)</name>
    <name type="common">Nematode killer fungus</name>
    <dbReference type="NCBI Taxonomy" id="1913371"/>
    <lineage>
        <taxon>Eukaryota</taxon>
        <taxon>Fungi</taxon>
        <taxon>Fungi incertae sedis</taxon>
        <taxon>Microsporidia</taxon>
        <taxon>Nematocida</taxon>
    </lineage>
</organism>
<sequence length="574" mass="67146">MRANDLLEIEERISSLLAKEEKKKGERVAMLKQIQESIDKRRKLCQELEQEKQKRIDNLNKQKEALEKAKQIAQNKENEESAERRERIWKEYVQAIENINKVELVLSKDMAGTVKKIVSMGHEAKASGFDSLAHAVTEHLMQEIRRFIVECKKASSTLRVDRLIGLVKGLNRSIALCESKAGKIENRRDVYLDGFFADLEENFSNHFFSQFETNRLDKPEWYLEYLIGSLAEHETIFLVLSQIDELEMENEESEVIREKVYFHGLIDRIFSKIITKKLKECIYSKSKQQKELIMHHSQELSVFERELQTRYRYKRAEKLQQKEVSYIEDLFIGLAEEELQGIMKKDYTEWSELFMYLIKTIFKQSATLYSVLPDAHAVLLEAAIKKYLEGLAAFLNSFLYQNTEEQDILVHFIEEIAHLEEELIDIETEFGILIGEVTILKVPYLGVFKKDMLDILERVLEEKIETALHPLASYRYMEEQEEAKAITEIEEIVEYELSRIETQGLGDWMRGTIGAQMDRYISENVLSASIEEESDIAKFKEILKRLIEILKQNGIENSLPQCETKCQEMLAKLH</sequence>
<feature type="coiled-coil region" evidence="1">
    <location>
        <begin position="31"/>
        <end position="86"/>
    </location>
</feature>
<evidence type="ECO:0000256" key="1">
    <source>
        <dbReference type="SAM" id="Coils"/>
    </source>
</evidence>
<keyword evidence="1" id="KW-0175">Coiled coil</keyword>
<dbReference type="GO" id="GO:0006890">
    <property type="term" value="P:retrograde vesicle-mediated transport, Golgi to endoplasmic reticulum"/>
    <property type="evidence" value="ECO:0007669"/>
    <property type="project" value="InterPro"/>
</dbReference>
<dbReference type="STRING" id="944018.H8ZB09"/>